<dbReference type="EMBL" id="CP039393">
    <property type="protein sequence ID" value="QCD35646.1"/>
    <property type="molecule type" value="Genomic_DNA"/>
</dbReference>
<protein>
    <submittedName>
        <fullName evidence="1">RloB domain-containing protein</fullName>
    </submittedName>
</protein>
<dbReference type="Proteomes" id="UP000297031">
    <property type="component" value="Chromosome"/>
</dbReference>
<proteinExistence type="predicted"/>
<dbReference type="RefSeq" id="WP_136410296.1">
    <property type="nucleotide sequence ID" value="NZ_CP039393.1"/>
</dbReference>
<sequence>MGQLPKSRIEQLKREKREAKAAKKRKVATREKIVRFLVVCEGERTEPNYFRELVRDRYSEVRSEEIIGEGRSTCVLVKKTEEIRERLERQRQLKFDRVWVVFDKDDFNDFNEAISLAERKGYKAGWTNEAFELWYLLHFTFLDAAVSSADYISKLETEIRRNEDYQDYKYHKNDKGIYALLQSIGNEALAKRLAEKLRRFFEHTLDYKSHKPCTTIDLLVDELEHPENLLKD</sequence>
<keyword evidence="2" id="KW-1185">Reference proteome</keyword>
<name>A0A4P7VK90_9BACT</name>
<dbReference type="OrthoDB" id="1366690at2"/>
<dbReference type="Pfam" id="PF13707">
    <property type="entry name" value="RloB"/>
    <property type="match status" value="1"/>
</dbReference>
<accession>A0A4P7VK90</accession>
<evidence type="ECO:0000313" key="1">
    <source>
        <dbReference type="EMBL" id="QCD35646.1"/>
    </source>
</evidence>
<evidence type="ECO:0000313" key="2">
    <source>
        <dbReference type="Proteomes" id="UP000297031"/>
    </source>
</evidence>
<dbReference type="KEGG" id="mgod:E7746_06940"/>
<organism evidence="1 2">
    <name type="scientific">Muribaculum gordoncarteri</name>
    <dbReference type="NCBI Taxonomy" id="2530390"/>
    <lineage>
        <taxon>Bacteria</taxon>
        <taxon>Pseudomonadati</taxon>
        <taxon>Bacteroidota</taxon>
        <taxon>Bacteroidia</taxon>
        <taxon>Bacteroidales</taxon>
        <taxon>Muribaculaceae</taxon>
        <taxon>Muribaculum</taxon>
    </lineage>
</organism>
<gene>
    <name evidence="1" type="ORF">E7746_06940</name>
</gene>
<dbReference type="InterPro" id="IPR025591">
    <property type="entry name" value="RloB"/>
</dbReference>
<reference evidence="1 2" key="1">
    <citation type="submission" date="2019-02" db="EMBL/GenBank/DDBJ databases">
        <title>Isolation and identification of novel species under the genus Muribaculum.</title>
        <authorList>
            <person name="Miyake S."/>
            <person name="Ding Y."/>
            <person name="Low A."/>
            <person name="Soh M."/>
            <person name="Seedorf H."/>
        </authorList>
    </citation>
    <scope>NUCLEOTIDE SEQUENCE [LARGE SCALE GENOMIC DNA]</scope>
    <source>
        <strain evidence="1 2">TLL-A4</strain>
    </source>
</reference>
<dbReference type="AlphaFoldDB" id="A0A4P7VK90"/>